<protein>
    <recommendedName>
        <fullName evidence="3">CST complex subunit Ten1</fullName>
    </recommendedName>
</protein>
<evidence type="ECO:0008006" key="3">
    <source>
        <dbReference type="Google" id="ProtNLM"/>
    </source>
</evidence>
<dbReference type="OrthoDB" id="5275361at2759"/>
<proteinExistence type="predicted"/>
<dbReference type="Proteomes" id="UP000241546">
    <property type="component" value="Unassembled WGS sequence"/>
</dbReference>
<keyword evidence="2" id="KW-1185">Reference proteome</keyword>
<dbReference type="GO" id="GO:1990879">
    <property type="term" value="C:CST complex"/>
    <property type="evidence" value="ECO:0007669"/>
    <property type="project" value="InterPro"/>
</dbReference>
<organism evidence="1 2">
    <name type="scientific">Trichoderma citrinoviride</name>
    <dbReference type="NCBI Taxonomy" id="58853"/>
    <lineage>
        <taxon>Eukaryota</taxon>
        <taxon>Fungi</taxon>
        <taxon>Dikarya</taxon>
        <taxon>Ascomycota</taxon>
        <taxon>Pezizomycotina</taxon>
        <taxon>Sordariomycetes</taxon>
        <taxon>Hypocreomycetidae</taxon>
        <taxon>Hypocreales</taxon>
        <taxon>Hypocreaceae</taxon>
        <taxon>Trichoderma</taxon>
    </lineage>
</organism>
<dbReference type="InterPro" id="IPR012340">
    <property type="entry name" value="NA-bd_OB-fold"/>
</dbReference>
<dbReference type="GeneID" id="36597821"/>
<accession>A0A2T4BK63</accession>
<sequence>MSWGPVPSKLCLLSQLQHVPVGDKVRFLGCVISYDTGTACLMLGHMYPPGTNETVRVNIELVLETIQPGLTHVGQWVNVVGYIREGKGSSPVHVQALLVWLTGPLDLGRYEKSLQDQMGLDCVN</sequence>
<dbReference type="GO" id="GO:0016233">
    <property type="term" value="P:telomere capping"/>
    <property type="evidence" value="ECO:0007669"/>
    <property type="project" value="InterPro"/>
</dbReference>
<dbReference type="RefSeq" id="XP_024753026.1">
    <property type="nucleotide sequence ID" value="XM_024889702.1"/>
</dbReference>
<name>A0A2T4BK63_9HYPO</name>
<evidence type="ECO:0000313" key="1">
    <source>
        <dbReference type="EMBL" id="PTB69706.1"/>
    </source>
</evidence>
<dbReference type="Gene3D" id="2.40.50.140">
    <property type="entry name" value="Nucleic acid-binding proteins"/>
    <property type="match status" value="1"/>
</dbReference>
<gene>
    <name evidence="1" type="ORF">BBK36DRAFT_1111409</name>
</gene>
<dbReference type="Pfam" id="PF12658">
    <property type="entry name" value="Ten1"/>
    <property type="match status" value="1"/>
</dbReference>
<dbReference type="AlphaFoldDB" id="A0A2T4BK63"/>
<dbReference type="EMBL" id="KZ680208">
    <property type="protein sequence ID" value="PTB69706.1"/>
    <property type="molecule type" value="Genomic_DNA"/>
</dbReference>
<dbReference type="InterPro" id="IPR024222">
    <property type="entry name" value="Ten1_fungal"/>
</dbReference>
<reference evidence="2" key="1">
    <citation type="submission" date="2016-07" db="EMBL/GenBank/DDBJ databases">
        <title>Multiple horizontal gene transfer events from other fungi enriched the ability of initially mycotrophic Trichoderma (Ascomycota) to feed on dead plant biomass.</title>
        <authorList>
            <consortium name="DOE Joint Genome Institute"/>
            <person name="Atanasova L."/>
            <person name="Chenthamara K."/>
            <person name="Zhang J."/>
            <person name="Grujic M."/>
            <person name="Henrissat B."/>
            <person name="Kuo A."/>
            <person name="Aerts A."/>
            <person name="Salamov A."/>
            <person name="Lipzen A."/>
            <person name="Labutti K."/>
            <person name="Barry K."/>
            <person name="Miao Y."/>
            <person name="Rahimi M.J."/>
            <person name="Shen Q."/>
            <person name="Grigoriev I.V."/>
            <person name="Kubicek C.P."/>
            <person name="Druzhinina I.S."/>
        </authorList>
    </citation>
    <scope>NUCLEOTIDE SEQUENCE [LARGE SCALE GENOMIC DNA]</scope>
    <source>
        <strain evidence="2">TUCIM 6016</strain>
    </source>
</reference>
<dbReference type="GO" id="GO:0043047">
    <property type="term" value="F:single-stranded telomeric DNA binding"/>
    <property type="evidence" value="ECO:0007669"/>
    <property type="project" value="InterPro"/>
</dbReference>
<evidence type="ECO:0000313" key="2">
    <source>
        <dbReference type="Proteomes" id="UP000241546"/>
    </source>
</evidence>